<dbReference type="PANTHER" id="PTHR30486">
    <property type="entry name" value="TWITCHING MOTILITY PROTEIN PILT"/>
    <property type="match status" value="1"/>
</dbReference>
<dbReference type="GeneID" id="25405639"/>
<evidence type="ECO:0000313" key="4">
    <source>
        <dbReference type="Proteomes" id="UP000266720"/>
    </source>
</evidence>
<accession>A0A3G1A4C2</accession>
<keyword evidence="3" id="KW-0282">Flagellum</keyword>
<dbReference type="EMBL" id="CP007493">
    <property type="protein sequence ID" value="AJB41256.1"/>
    <property type="molecule type" value="Genomic_DNA"/>
</dbReference>
<dbReference type="Pfam" id="PF00437">
    <property type="entry name" value="T2SSE"/>
    <property type="match status" value="1"/>
</dbReference>
<evidence type="ECO:0000313" key="3">
    <source>
        <dbReference type="EMBL" id="AJB41256.1"/>
    </source>
</evidence>
<dbReference type="AlphaFoldDB" id="A0A3G1A4C2"/>
<evidence type="ECO:0000256" key="1">
    <source>
        <dbReference type="ARBA" id="ARBA00006611"/>
    </source>
</evidence>
<dbReference type="Proteomes" id="UP000266720">
    <property type="component" value="Chromosome"/>
</dbReference>
<dbReference type="InterPro" id="IPR001482">
    <property type="entry name" value="T2SS/T4SS_dom"/>
</dbReference>
<dbReference type="InterPro" id="IPR050921">
    <property type="entry name" value="T4SS_GSP_E_ATPase"/>
</dbReference>
<keyword evidence="3" id="KW-0966">Cell projection</keyword>
<sequence length="519" mass="59340">MSVQHAGEIPIVSGVKDKEIVLEFYPIQPPYAYALIVKSAEGAVEYRLVEPPLTRNDLETLNALRTRMLERVPARIDEAVRMLATSPEVFLEKEVQDVIKKYKIKVPPESLDKYLYYIKRDTIGYGRIDALLKDPNIEDISCDGLNVPVYVWHRRYESIPTNIVFRDPEELSSLILKLSFRAGRHISVAQPIAEGSLPMGFRLHATLEEVSRKGGTFTIRKFREVPYTIIDLIQNGTLNEEVAAYLWYLVENYRSILIIGATAGGKTTTLNAVTIFIRPEAKIVTIEDTPELRLPHENWTPLVTRPSYEEWVRNVDLFDLLKSAMRMRPDYLIVGEIRGEEAFTLFQAIATGHSGMSTLHAENIDYAVKRLISPPMNIPLFLVPLMNVFMLIKRIKIGEQIVRRIVTVAEAVGIDEDKKQVKLNVVFSYNPVTMKIEKVGESELIKAIAQERYIPQKNLEEELQRRKAILELLAKNNVNKFEDVSHVIREYYLRPEQTYFLLASGSYPFPSLTRSTSTT</sequence>
<dbReference type="GO" id="GO:0016887">
    <property type="term" value="F:ATP hydrolysis activity"/>
    <property type="evidence" value="ECO:0007669"/>
    <property type="project" value="InterPro"/>
</dbReference>
<dbReference type="SUPFAM" id="SSF52540">
    <property type="entry name" value="P-loop containing nucleoside triphosphate hydrolases"/>
    <property type="match status" value="1"/>
</dbReference>
<organism evidence="3 4">
    <name type="scientific">Thermofilum adornatum 1505</name>
    <dbReference type="NCBI Taxonomy" id="697581"/>
    <lineage>
        <taxon>Archaea</taxon>
        <taxon>Thermoproteota</taxon>
        <taxon>Thermoprotei</taxon>
        <taxon>Thermofilales</taxon>
        <taxon>Thermofilaceae</taxon>
        <taxon>Thermofilum</taxon>
    </lineage>
</organism>
<dbReference type="KEGG" id="tcb:TCARB_0180"/>
<dbReference type="InterPro" id="IPR027417">
    <property type="entry name" value="P-loop_NTPase"/>
</dbReference>
<keyword evidence="3" id="KW-0969">Cilium</keyword>
<evidence type="ECO:0000259" key="2">
    <source>
        <dbReference type="Pfam" id="PF00437"/>
    </source>
</evidence>
<proteinExistence type="inferred from homology"/>
<reference evidence="4" key="1">
    <citation type="book" date="2010" name="EXTREMOPHILES" publisher="0:0-0">
        <title>Complete genome sequences of ten hyperthermophilic archaea reveal their metabolic capabilities and possible ecological roles.</title>
        <editorList>
            <person name="?"/>
        </editorList>
        <authorList>
            <person name="Ravin N.V."/>
            <person name="Mardanov A.V."/>
            <person name="Bonch-Osmolovskaya E.A."/>
            <person name="Skryabin K.G."/>
        </authorList>
    </citation>
    <scope>NUCLEOTIDE SEQUENCE [LARGE SCALE GENOMIC DNA]</scope>
    <source>
        <strain evidence="4">1505</strain>
    </source>
</reference>
<gene>
    <name evidence="3" type="ORF">TCARB_0180</name>
</gene>
<dbReference type="CDD" id="cd01130">
    <property type="entry name" value="VirB11-like_ATPase"/>
    <property type="match status" value="1"/>
</dbReference>
<comment type="similarity">
    <text evidence="1">Belongs to the GSP E family.</text>
</comment>
<protein>
    <submittedName>
        <fullName evidence="3">Flagella-related protein FlaI</fullName>
    </submittedName>
</protein>
<dbReference type="RefSeq" id="WP_052886419.1">
    <property type="nucleotide sequence ID" value="NZ_CP007493.1"/>
</dbReference>
<name>A0A3G1A4C2_9CREN</name>
<feature type="domain" description="Bacterial type II secretion system protein E" evidence="2">
    <location>
        <begin position="152"/>
        <end position="373"/>
    </location>
</feature>
<dbReference type="Gene3D" id="3.30.450.380">
    <property type="match status" value="1"/>
</dbReference>
<dbReference type="Gene3D" id="3.40.50.300">
    <property type="entry name" value="P-loop containing nucleotide triphosphate hydrolases"/>
    <property type="match status" value="1"/>
</dbReference>
<dbReference type="STRING" id="697581.TCARB_0180"/>
<dbReference type="PANTHER" id="PTHR30486:SF6">
    <property type="entry name" value="TYPE IV PILUS RETRACTATION ATPASE PILT"/>
    <property type="match status" value="1"/>
</dbReference>